<evidence type="ECO:0000256" key="2">
    <source>
        <dbReference type="ARBA" id="ARBA00023015"/>
    </source>
</evidence>
<sequence>MPSMTGAVLHRHQSDVQTQSAFNFIQAFGDTLNDFNAASLPQVLGHSTLYMTAPHSALPDHKHRNGNYFPSQGDTCYSKKIKCDLAVPVCSNCELYKVKCTTTVVRRRNVPPKQKPAVPLPQQGHPDLESLESRLARIESKLGSYNPSTSASLPPVPQTQPPTIEKSSRNLLRIGVGSSGVLTPSSSTDSSDEIIPPLHEVLPVVYAYFRDFNSVMPLFHQASFMTLLHNFYREAPRRSKISWGIINCVLALGSRMLLIETDRG</sequence>
<dbReference type="PANTHER" id="PTHR46910">
    <property type="entry name" value="TRANSCRIPTION FACTOR PDR1"/>
    <property type="match status" value="1"/>
</dbReference>
<keyword evidence="4" id="KW-0804">Transcription</keyword>
<dbReference type="InterPro" id="IPR001138">
    <property type="entry name" value="Zn2Cys6_DnaBD"/>
</dbReference>
<evidence type="ECO:0000313" key="8">
    <source>
        <dbReference type="EMBL" id="KAK9782793.1"/>
    </source>
</evidence>
<dbReference type="Gene3D" id="4.10.240.10">
    <property type="entry name" value="Zn(2)-C6 fungal-type DNA-binding domain"/>
    <property type="match status" value="1"/>
</dbReference>
<keyword evidence="3" id="KW-0238">DNA-binding</keyword>
<dbReference type="SUPFAM" id="SSF57701">
    <property type="entry name" value="Zn2/Cys6 DNA-binding domain"/>
    <property type="match status" value="1"/>
</dbReference>
<dbReference type="Pfam" id="PF00172">
    <property type="entry name" value="Zn_clus"/>
    <property type="match status" value="1"/>
</dbReference>
<name>A0ABR2Y7U8_9PEZI</name>
<dbReference type="PANTHER" id="PTHR46910:SF37">
    <property type="entry name" value="ZN(II)2CYS6 TRANSCRIPTION FACTOR (EUROFUNG)"/>
    <property type="match status" value="1"/>
</dbReference>
<protein>
    <submittedName>
        <fullName evidence="8">Fungal-specific transcription factor domain-containing protein</fullName>
    </submittedName>
</protein>
<keyword evidence="9" id="KW-1185">Reference proteome</keyword>
<proteinExistence type="predicted"/>
<reference evidence="8 9" key="1">
    <citation type="submission" date="2024-02" db="EMBL/GenBank/DDBJ databases">
        <title>First draft genome assembly of two strains of Seiridium cardinale.</title>
        <authorList>
            <person name="Emiliani G."/>
            <person name="Scali E."/>
        </authorList>
    </citation>
    <scope>NUCLEOTIDE SEQUENCE [LARGE SCALE GENOMIC DNA]</scope>
    <source>
        <strain evidence="8 9">BM-138-000479</strain>
    </source>
</reference>
<dbReference type="InterPro" id="IPR050987">
    <property type="entry name" value="AtrR-like"/>
</dbReference>
<feature type="domain" description="Zn(2)-C6 fungal-type" evidence="7">
    <location>
        <begin position="74"/>
        <end position="107"/>
    </location>
</feature>
<feature type="region of interest" description="Disordered" evidence="6">
    <location>
        <begin position="144"/>
        <end position="164"/>
    </location>
</feature>
<evidence type="ECO:0000256" key="4">
    <source>
        <dbReference type="ARBA" id="ARBA00023163"/>
    </source>
</evidence>
<comment type="subcellular location">
    <subcellularLocation>
        <location evidence="1">Nucleus</location>
    </subcellularLocation>
</comment>
<dbReference type="CDD" id="cd12148">
    <property type="entry name" value="fungal_TF_MHR"/>
    <property type="match status" value="1"/>
</dbReference>
<dbReference type="EMBL" id="JARVKM010000002">
    <property type="protein sequence ID" value="KAK9782793.1"/>
    <property type="molecule type" value="Genomic_DNA"/>
</dbReference>
<evidence type="ECO:0000256" key="3">
    <source>
        <dbReference type="ARBA" id="ARBA00023125"/>
    </source>
</evidence>
<evidence type="ECO:0000256" key="5">
    <source>
        <dbReference type="ARBA" id="ARBA00023242"/>
    </source>
</evidence>
<comment type="caution">
    <text evidence="8">The sequence shown here is derived from an EMBL/GenBank/DDBJ whole genome shotgun (WGS) entry which is preliminary data.</text>
</comment>
<evidence type="ECO:0000256" key="6">
    <source>
        <dbReference type="SAM" id="MobiDB-lite"/>
    </source>
</evidence>
<keyword evidence="5" id="KW-0539">Nucleus</keyword>
<evidence type="ECO:0000259" key="7">
    <source>
        <dbReference type="Pfam" id="PF00172"/>
    </source>
</evidence>
<evidence type="ECO:0000256" key="1">
    <source>
        <dbReference type="ARBA" id="ARBA00004123"/>
    </source>
</evidence>
<gene>
    <name evidence="8" type="ORF">SCAR479_01136</name>
</gene>
<dbReference type="InterPro" id="IPR036864">
    <property type="entry name" value="Zn2-C6_fun-type_DNA-bd_sf"/>
</dbReference>
<evidence type="ECO:0000313" key="9">
    <source>
        <dbReference type="Proteomes" id="UP001465668"/>
    </source>
</evidence>
<dbReference type="Proteomes" id="UP001465668">
    <property type="component" value="Unassembled WGS sequence"/>
</dbReference>
<keyword evidence="2" id="KW-0805">Transcription regulation</keyword>
<dbReference type="CDD" id="cd00067">
    <property type="entry name" value="GAL4"/>
    <property type="match status" value="1"/>
</dbReference>
<organism evidence="8 9">
    <name type="scientific">Seiridium cardinale</name>
    <dbReference type="NCBI Taxonomy" id="138064"/>
    <lineage>
        <taxon>Eukaryota</taxon>
        <taxon>Fungi</taxon>
        <taxon>Dikarya</taxon>
        <taxon>Ascomycota</taxon>
        <taxon>Pezizomycotina</taxon>
        <taxon>Sordariomycetes</taxon>
        <taxon>Xylariomycetidae</taxon>
        <taxon>Amphisphaeriales</taxon>
        <taxon>Sporocadaceae</taxon>
        <taxon>Seiridium</taxon>
    </lineage>
</organism>
<accession>A0ABR2Y7U8</accession>